<evidence type="ECO:0000259" key="1">
    <source>
        <dbReference type="PROSITE" id="PS51819"/>
    </source>
</evidence>
<dbReference type="PANTHER" id="PTHR36437:SF2">
    <property type="entry name" value="GLYOXALASE_BLEOMYCIN RESISTANCE PROTEIN_DIOXYGENASE"/>
    <property type="match status" value="1"/>
</dbReference>
<evidence type="ECO:0000313" key="3">
    <source>
        <dbReference type="Proteomes" id="UP000054011"/>
    </source>
</evidence>
<evidence type="ECO:0000313" key="2">
    <source>
        <dbReference type="EMBL" id="KUH39337.1"/>
    </source>
</evidence>
<dbReference type="PROSITE" id="PS51819">
    <property type="entry name" value="VOC"/>
    <property type="match status" value="1"/>
</dbReference>
<gene>
    <name evidence="2" type="ORF">ATE80_07895</name>
</gene>
<name>A0A117IX01_9ACTN</name>
<dbReference type="EMBL" id="LNSV01000013">
    <property type="protein sequence ID" value="KUH39337.1"/>
    <property type="molecule type" value="Genomic_DNA"/>
</dbReference>
<dbReference type="AlphaFoldDB" id="A0A117IX01"/>
<dbReference type="InterPro" id="IPR029068">
    <property type="entry name" value="Glyas_Bleomycin-R_OHBP_Dase"/>
</dbReference>
<dbReference type="SUPFAM" id="SSF54593">
    <property type="entry name" value="Glyoxalase/Bleomycin resistance protein/Dihydroxybiphenyl dioxygenase"/>
    <property type="match status" value="1"/>
</dbReference>
<dbReference type="OrthoDB" id="197463at2"/>
<comment type="caution">
    <text evidence="2">The sequence shown here is derived from an EMBL/GenBank/DDBJ whole genome shotgun (WGS) entry which is preliminary data.</text>
</comment>
<keyword evidence="3" id="KW-1185">Reference proteome</keyword>
<proteinExistence type="predicted"/>
<dbReference type="InterPro" id="IPR037523">
    <property type="entry name" value="VOC_core"/>
</dbReference>
<protein>
    <recommendedName>
        <fullName evidence="1">VOC domain-containing protein</fullName>
    </recommendedName>
</protein>
<dbReference type="PANTHER" id="PTHR36437">
    <property type="entry name" value="GLYOXALASE/BLEOMYCIN RESISTANCE PROTEIN/DIOXYGENASE"/>
    <property type="match status" value="1"/>
</dbReference>
<sequence>MITNPRLAVLYVTDVERTRDFLTRTLGFELAADVPYGDGRRWVEVRPPHAHTCVALAAVEPALLEVLHARAGRMTHGWFDCDDLDATCADLRARGVEFVVEPQEAPWRAGSRWAQIAGSDGHLYGLTERGR</sequence>
<reference evidence="2 3" key="1">
    <citation type="submission" date="2015-11" db="EMBL/GenBank/DDBJ databases">
        <title>Genome-wide analysis reveals the secondary metabolome in Streptomyces kanasensis ZX01.</title>
        <authorList>
            <person name="Zhang G."/>
            <person name="Han L."/>
            <person name="Feng J."/>
            <person name="Zhang X."/>
        </authorList>
    </citation>
    <scope>NUCLEOTIDE SEQUENCE [LARGE SCALE GENOMIC DNA]</scope>
    <source>
        <strain evidence="2 3">ZX01</strain>
    </source>
</reference>
<dbReference type="Proteomes" id="UP000054011">
    <property type="component" value="Unassembled WGS sequence"/>
</dbReference>
<dbReference type="STRING" id="936756.ATE80_07895"/>
<dbReference type="InterPro" id="IPR004360">
    <property type="entry name" value="Glyas_Fos-R_dOase_dom"/>
</dbReference>
<dbReference type="RefSeq" id="WP_058941428.1">
    <property type="nucleotide sequence ID" value="NZ_LNSV01000013.1"/>
</dbReference>
<feature type="domain" description="VOC" evidence="1">
    <location>
        <begin position="4"/>
        <end position="129"/>
    </location>
</feature>
<organism evidence="2 3">
    <name type="scientific">Streptomyces kanasensis</name>
    <dbReference type="NCBI Taxonomy" id="936756"/>
    <lineage>
        <taxon>Bacteria</taxon>
        <taxon>Bacillati</taxon>
        <taxon>Actinomycetota</taxon>
        <taxon>Actinomycetes</taxon>
        <taxon>Kitasatosporales</taxon>
        <taxon>Streptomycetaceae</taxon>
        <taxon>Streptomyces</taxon>
    </lineage>
</organism>
<dbReference type="Pfam" id="PF00903">
    <property type="entry name" value="Glyoxalase"/>
    <property type="match status" value="1"/>
</dbReference>
<dbReference type="Gene3D" id="3.10.180.10">
    <property type="entry name" value="2,3-Dihydroxybiphenyl 1,2-Dioxygenase, domain 1"/>
    <property type="match status" value="1"/>
</dbReference>
<accession>A0A117IX01</accession>